<dbReference type="RefSeq" id="WP_187065339.1">
    <property type="nucleotide sequence ID" value="NZ_JACRVF010000001.1"/>
</dbReference>
<dbReference type="PANTHER" id="PTHR47128">
    <property type="match status" value="1"/>
</dbReference>
<accession>A0A923SH39</accession>
<dbReference type="EMBL" id="JACRVF010000001">
    <property type="protein sequence ID" value="MBC5991329.1"/>
    <property type="molecule type" value="Genomic_DNA"/>
</dbReference>
<keyword evidence="5" id="KW-1185">Reference proteome</keyword>
<dbReference type="GO" id="GO:0015979">
    <property type="term" value="P:photosynthesis"/>
    <property type="evidence" value="ECO:0007669"/>
    <property type="project" value="UniProtKB-KW"/>
</dbReference>
<dbReference type="Gene3D" id="3.40.50.720">
    <property type="entry name" value="NAD(P)-binding Rossmann-like Domain"/>
    <property type="match status" value="1"/>
</dbReference>
<keyword evidence="2" id="KW-0604">Photosystem II</keyword>
<evidence type="ECO:0000313" key="4">
    <source>
        <dbReference type="EMBL" id="MBC5991329.1"/>
    </source>
</evidence>
<keyword evidence="1" id="KW-0602">Photosynthesis</keyword>
<feature type="domain" description="NAD(P)-binding" evidence="3">
    <location>
        <begin position="8"/>
        <end position="194"/>
    </location>
</feature>
<evidence type="ECO:0000313" key="5">
    <source>
        <dbReference type="Proteomes" id="UP000603640"/>
    </source>
</evidence>
<dbReference type="GO" id="GO:0009523">
    <property type="term" value="C:photosystem II"/>
    <property type="evidence" value="ECO:0007669"/>
    <property type="project" value="UniProtKB-KW"/>
</dbReference>
<organism evidence="4 5">
    <name type="scientific">Pontibacter cellulosilyticus</name>
    <dbReference type="NCBI Taxonomy" id="1720253"/>
    <lineage>
        <taxon>Bacteria</taxon>
        <taxon>Pseudomonadati</taxon>
        <taxon>Bacteroidota</taxon>
        <taxon>Cytophagia</taxon>
        <taxon>Cytophagales</taxon>
        <taxon>Hymenobacteraceae</taxon>
        <taxon>Pontibacter</taxon>
    </lineage>
</organism>
<evidence type="ECO:0000259" key="3">
    <source>
        <dbReference type="Pfam" id="PF13460"/>
    </source>
</evidence>
<dbReference type="AlphaFoldDB" id="A0A923SH39"/>
<reference evidence="4" key="1">
    <citation type="submission" date="2020-08" db="EMBL/GenBank/DDBJ databases">
        <title>Pontibacter sp. SD6 16S ribosomal RNA gene Genome sequencing and assembly.</title>
        <authorList>
            <person name="Kang M."/>
        </authorList>
    </citation>
    <scope>NUCLEOTIDE SEQUENCE</scope>
    <source>
        <strain evidence="4">SD6</strain>
    </source>
</reference>
<evidence type="ECO:0000256" key="2">
    <source>
        <dbReference type="ARBA" id="ARBA00023276"/>
    </source>
</evidence>
<dbReference type="PANTHER" id="PTHR47128:SF2">
    <property type="entry name" value="PROTEIN HIGH CHLOROPHYLL FLUORESCENCE PHENOTYPE 244, CHLOROPLASTIC"/>
    <property type="match status" value="1"/>
</dbReference>
<name>A0A923SH39_9BACT</name>
<dbReference type="InterPro" id="IPR036291">
    <property type="entry name" value="NAD(P)-bd_dom_sf"/>
</dbReference>
<dbReference type="Pfam" id="PF13460">
    <property type="entry name" value="NAD_binding_10"/>
    <property type="match status" value="1"/>
</dbReference>
<dbReference type="SUPFAM" id="SSF51735">
    <property type="entry name" value="NAD(P)-binding Rossmann-fold domains"/>
    <property type="match status" value="1"/>
</dbReference>
<comment type="caution">
    <text evidence="4">The sequence shown here is derived from an EMBL/GenBank/DDBJ whole genome shotgun (WGS) entry which is preliminary data.</text>
</comment>
<dbReference type="Proteomes" id="UP000603640">
    <property type="component" value="Unassembled WGS sequence"/>
</dbReference>
<dbReference type="InterPro" id="IPR044256">
    <property type="entry name" value="HCF244-like"/>
</dbReference>
<protein>
    <submittedName>
        <fullName evidence="4">SDR family oxidoreductase</fullName>
    </submittedName>
</protein>
<gene>
    <name evidence="4" type="ORF">H8S84_00610</name>
</gene>
<sequence length="289" mass="30924">MKKVLLAGATGNLGRHYLQALKQQGYTVRVLARSAAKAKALSPAPDEIFIADATQPQALAGCCEGIDVVVSALGKSISLTDKSKASFFDVDFTANNNLLQEARRSEVKQFIYTSAFGAAKHPELAYIKAHHDFAEALKSSGVAYTILEPTALFSAFDEVVSMAQKGQIGSLGAGDKLTNPVFEGDLAQVAVQSIGKPSQVIPVGGQQLYSRLELIKIACEAAGHRGKIPSVPFGVVKAILPVVKLVSRNMYDKVAFLVAVSEIDCVAPRIGEHTLEEYFNLPHRKATQV</sequence>
<proteinExistence type="predicted"/>
<evidence type="ECO:0000256" key="1">
    <source>
        <dbReference type="ARBA" id="ARBA00022531"/>
    </source>
</evidence>
<dbReference type="CDD" id="cd05243">
    <property type="entry name" value="SDR_a5"/>
    <property type="match status" value="1"/>
</dbReference>
<dbReference type="InterPro" id="IPR016040">
    <property type="entry name" value="NAD(P)-bd_dom"/>
</dbReference>